<dbReference type="GO" id="GO:0015226">
    <property type="term" value="F:carnitine transmembrane transporter activity"/>
    <property type="evidence" value="ECO:0007669"/>
    <property type="project" value="TreeGrafter"/>
</dbReference>
<evidence type="ECO:0000256" key="6">
    <source>
        <dbReference type="ARBA" id="ARBA00023136"/>
    </source>
</evidence>
<comment type="caution">
    <text evidence="9">The sequence shown here is derived from an EMBL/GenBank/DDBJ whole genome shotgun (WGS) entry which is preliminary data.</text>
</comment>
<comment type="similarity">
    <text evidence="7">Belongs to the binding-protein-dependent transport system permease family.</text>
</comment>
<dbReference type="FunFam" id="1.10.3720.10:FF:000001">
    <property type="entry name" value="Glycine betaine ABC transporter, permease"/>
    <property type="match status" value="1"/>
</dbReference>
<organism evidence="9 10">
    <name type="scientific">Ensifer adhaerens</name>
    <name type="common">Sinorhizobium morelense</name>
    <dbReference type="NCBI Taxonomy" id="106592"/>
    <lineage>
        <taxon>Bacteria</taxon>
        <taxon>Pseudomonadati</taxon>
        <taxon>Pseudomonadota</taxon>
        <taxon>Alphaproteobacteria</taxon>
        <taxon>Hyphomicrobiales</taxon>
        <taxon>Rhizobiaceae</taxon>
        <taxon>Sinorhizobium/Ensifer group</taxon>
        <taxon>Ensifer</taxon>
    </lineage>
</organism>
<protein>
    <submittedName>
        <fullName evidence="9">ABC transporter permease</fullName>
    </submittedName>
</protein>
<evidence type="ECO:0000259" key="8">
    <source>
        <dbReference type="PROSITE" id="PS50928"/>
    </source>
</evidence>
<evidence type="ECO:0000256" key="7">
    <source>
        <dbReference type="RuleBase" id="RU363032"/>
    </source>
</evidence>
<name>A0A0L8BSZ1_ENSAD</name>
<dbReference type="Pfam" id="PF00528">
    <property type="entry name" value="BPD_transp_1"/>
    <property type="match status" value="1"/>
</dbReference>
<feature type="transmembrane region" description="Helical" evidence="7">
    <location>
        <begin position="69"/>
        <end position="88"/>
    </location>
</feature>
<dbReference type="InterPro" id="IPR035906">
    <property type="entry name" value="MetI-like_sf"/>
</dbReference>
<proteinExistence type="inferred from homology"/>
<dbReference type="GO" id="GO:0031460">
    <property type="term" value="P:glycine betaine transport"/>
    <property type="evidence" value="ECO:0007669"/>
    <property type="project" value="UniProtKB-ARBA"/>
</dbReference>
<gene>
    <name evidence="9" type="ORF">AC244_16880</name>
</gene>
<feature type="transmembrane region" description="Helical" evidence="7">
    <location>
        <begin position="218"/>
        <end position="237"/>
    </location>
</feature>
<dbReference type="PATRIC" id="fig|106592.7.peg.1141"/>
<dbReference type="EMBL" id="LGAP01000010">
    <property type="protein sequence ID" value="KOF17698.1"/>
    <property type="molecule type" value="Genomic_DNA"/>
</dbReference>
<dbReference type="Gene3D" id="1.10.3720.10">
    <property type="entry name" value="MetI-like"/>
    <property type="match status" value="1"/>
</dbReference>
<dbReference type="Proteomes" id="UP000037425">
    <property type="component" value="Unassembled WGS sequence"/>
</dbReference>
<keyword evidence="3" id="KW-1003">Cell membrane</keyword>
<dbReference type="GO" id="GO:0043190">
    <property type="term" value="C:ATP-binding cassette (ABC) transporter complex"/>
    <property type="evidence" value="ECO:0007669"/>
    <property type="project" value="TreeGrafter"/>
</dbReference>
<evidence type="ECO:0000256" key="2">
    <source>
        <dbReference type="ARBA" id="ARBA00022448"/>
    </source>
</evidence>
<keyword evidence="4 7" id="KW-0812">Transmembrane</keyword>
<evidence type="ECO:0000313" key="9">
    <source>
        <dbReference type="EMBL" id="KOF17698.1"/>
    </source>
</evidence>
<feature type="transmembrane region" description="Helical" evidence="7">
    <location>
        <begin position="43"/>
        <end position="63"/>
    </location>
</feature>
<evidence type="ECO:0000256" key="3">
    <source>
        <dbReference type="ARBA" id="ARBA00022475"/>
    </source>
</evidence>
<dbReference type="PROSITE" id="PS50928">
    <property type="entry name" value="ABC_TM1"/>
    <property type="match status" value="1"/>
</dbReference>
<dbReference type="CDD" id="cd06261">
    <property type="entry name" value="TM_PBP2"/>
    <property type="match status" value="1"/>
</dbReference>
<feature type="transmembrane region" description="Helical" evidence="7">
    <location>
        <begin position="249"/>
        <end position="266"/>
    </location>
</feature>
<keyword evidence="5 7" id="KW-1133">Transmembrane helix</keyword>
<keyword evidence="2 7" id="KW-0813">Transport</keyword>
<feature type="transmembrane region" description="Helical" evidence="7">
    <location>
        <begin position="139"/>
        <end position="164"/>
    </location>
</feature>
<evidence type="ECO:0000256" key="5">
    <source>
        <dbReference type="ARBA" id="ARBA00022989"/>
    </source>
</evidence>
<dbReference type="GO" id="GO:0005275">
    <property type="term" value="F:amine transmembrane transporter activity"/>
    <property type="evidence" value="ECO:0007669"/>
    <property type="project" value="TreeGrafter"/>
</dbReference>
<evidence type="ECO:0000256" key="1">
    <source>
        <dbReference type="ARBA" id="ARBA00004651"/>
    </source>
</evidence>
<evidence type="ECO:0000313" key="10">
    <source>
        <dbReference type="Proteomes" id="UP000037425"/>
    </source>
</evidence>
<dbReference type="GO" id="GO:0015871">
    <property type="term" value="P:choline transport"/>
    <property type="evidence" value="ECO:0007669"/>
    <property type="project" value="TreeGrafter"/>
</dbReference>
<dbReference type="AlphaFoldDB" id="A0A0L8BSZ1"/>
<dbReference type="RefSeq" id="WP_053249975.1">
    <property type="nucleotide sequence ID" value="NZ_LGAP01000010.1"/>
</dbReference>
<feature type="domain" description="ABC transmembrane type-1" evidence="8">
    <location>
        <begin position="91"/>
        <end position="270"/>
    </location>
</feature>
<dbReference type="SUPFAM" id="SSF161098">
    <property type="entry name" value="MetI-like"/>
    <property type="match status" value="1"/>
</dbReference>
<sequence length="282" mass="30268">MDTSIITDRFDTWTDDALAWINDNGEWLFEFIRMLLEGTYDGILWLLQLPPFYIIAIIAALLGWRLINLASGILAAIALIFCAVMGLWAETMSTLALVATATILALVVGIPVGIVAGFVPSFNRVLEPVLDLIQTLPPYIYLLPAIALLGYGPATALIATFIVAMPPAIRLTSLGIRMTPREFIELGQASGLTSWQMFTKIRLPFAIPSIMAGINQSLMMAFGMVVIAGIVGSGGLGETIYGAVRTLDIATSINAAIAIVILTMVLDRLTQSAARRAKAGGR</sequence>
<reference evidence="10" key="1">
    <citation type="submission" date="2015-07" db="EMBL/GenBank/DDBJ databases">
        <title>Whole genome sequence of an Ensifer adhaerens strain isolated from a cave pool in the Wind Cave National Park.</title>
        <authorList>
            <person name="Eng W.W.H."/>
            <person name="Gan H.M."/>
            <person name="Barton H.A."/>
            <person name="Savka M.A."/>
        </authorList>
    </citation>
    <scope>NUCLEOTIDE SEQUENCE [LARGE SCALE GENOMIC DNA]</scope>
    <source>
        <strain evidence="10">SD006</strain>
    </source>
</reference>
<dbReference type="PANTHER" id="PTHR47737:SF1">
    <property type="entry name" value="GLYCINE BETAINE_PROLINE BETAINE TRANSPORT SYSTEM PERMEASE PROTEIN PROW"/>
    <property type="match status" value="1"/>
</dbReference>
<evidence type="ECO:0000256" key="4">
    <source>
        <dbReference type="ARBA" id="ARBA00022692"/>
    </source>
</evidence>
<keyword evidence="6 7" id="KW-0472">Membrane</keyword>
<dbReference type="OrthoDB" id="9815258at2"/>
<dbReference type="InterPro" id="IPR000515">
    <property type="entry name" value="MetI-like"/>
</dbReference>
<comment type="subcellular location">
    <subcellularLocation>
        <location evidence="1 7">Cell membrane</location>
        <topology evidence="1 7">Multi-pass membrane protein</topology>
    </subcellularLocation>
</comment>
<accession>A0A0L8BSZ1</accession>
<dbReference type="PANTHER" id="PTHR47737">
    <property type="entry name" value="GLYCINE BETAINE/PROLINE BETAINE TRANSPORT SYSTEM PERMEASE PROTEIN PROW"/>
    <property type="match status" value="1"/>
</dbReference>
<feature type="transmembrane region" description="Helical" evidence="7">
    <location>
        <begin position="95"/>
        <end position="119"/>
    </location>
</feature>